<keyword evidence="2" id="KW-1185">Reference proteome</keyword>
<dbReference type="Proteomes" id="UP001161691">
    <property type="component" value="Unassembled WGS sequence"/>
</dbReference>
<reference evidence="1" key="1">
    <citation type="submission" date="2023-04" db="EMBL/GenBank/DDBJ databases">
        <title>Comparative genomic analysis of Cohnella hashimotonis sp. nov., isolated from the International Space Station.</title>
        <authorList>
            <person name="Venkateswaran K."/>
            <person name="Simpson A."/>
        </authorList>
    </citation>
    <scope>NUCLEOTIDE SEQUENCE</scope>
    <source>
        <strain evidence="1">F6_2S_P_1</strain>
    </source>
</reference>
<accession>A0ABT6T9Y3</accession>
<name>A0ABT6T9Y3_9BACL</name>
<dbReference type="RefSeq" id="WP_282906692.1">
    <property type="nucleotide sequence ID" value="NZ_JAGRPV010000001.1"/>
</dbReference>
<sequence length="495" mass="58031">MSNVKFYSEYDMACGWEIDKIIKKIDESAIESDWSISDLIDFHNIIKYIVINRFADYIVKQTGINIKDYQKKIKQKIGLFIEENKSDFISLYDDVDFMDTEDFLDIIENFSIFQAVSEDAFKDLLNKEYVHVYMVLKFKKLTEYFNSVIKEIILSDSRNAETLISKYLKESQLYLPSSLTEKEALSLIDEYINSSHVNINYLRKIVNFPPGKGINMPDKIKLHAKRKAKEEEERIFGEGSGIESGVSISYPIDQDEVISLSADGSMFDMKVSRTWLEENLDYPTLWNNFIHLFNFVDDKFRLVFASKKNDMSALEYALRPNGEHIYSTSFAFSFREMVGKVEIYSYANVLNVLGVRLEDMIEWFFQIYLKEEFKIEDFIVKMPSEDATYFEKCRTILPEFDRVFKQFNVLIEEGKIDQELIQISSSSVKNKDIKSLIEKKYVYPSSEWYQTASFMLFSDQSSIFYLPSKGGKYKNFFDLITQLSQSKNHLKCRSL</sequence>
<organism evidence="1 2">
    <name type="scientific">Cohnella hashimotonis</name>
    <dbReference type="NCBI Taxonomy" id="2826895"/>
    <lineage>
        <taxon>Bacteria</taxon>
        <taxon>Bacillati</taxon>
        <taxon>Bacillota</taxon>
        <taxon>Bacilli</taxon>
        <taxon>Bacillales</taxon>
        <taxon>Paenibacillaceae</taxon>
        <taxon>Cohnella</taxon>
    </lineage>
</organism>
<gene>
    <name evidence="1" type="ORF">KB449_01650</name>
</gene>
<protein>
    <submittedName>
        <fullName evidence="1">Uncharacterized protein</fullName>
    </submittedName>
</protein>
<evidence type="ECO:0000313" key="2">
    <source>
        <dbReference type="Proteomes" id="UP001161691"/>
    </source>
</evidence>
<dbReference type="EMBL" id="JAGRPV010000001">
    <property type="protein sequence ID" value="MDI4643639.1"/>
    <property type="molecule type" value="Genomic_DNA"/>
</dbReference>
<comment type="caution">
    <text evidence="1">The sequence shown here is derived from an EMBL/GenBank/DDBJ whole genome shotgun (WGS) entry which is preliminary data.</text>
</comment>
<evidence type="ECO:0000313" key="1">
    <source>
        <dbReference type="EMBL" id="MDI4643639.1"/>
    </source>
</evidence>
<proteinExistence type="predicted"/>